<keyword evidence="3 4" id="KW-0732">Signal</keyword>
<dbReference type="AlphaFoldDB" id="A0A2N7TYQ5"/>
<dbReference type="InterPro" id="IPR018389">
    <property type="entry name" value="DctP_fam"/>
</dbReference>
<dbReference type="CDD" id="cd13603">
    <property type="entry name" value="PBP2_TRAP_Siap_TeaA_like"/>
    <property type="match status" value="1"/>
</dbReference>
<dbReference type="RefSeq" id="WP_102654841.1">
    <property type="nucleotide sequence ID" value="NZ_PNRF01000037.1"/>
</dbReference>
<dbReference type="Gene3D" id="3.40.190.170">
    <property type="entry name" value="Bacterial extracellular solute-binding protein, family 7"/>
    <property type="match status" value="1"/>
</dbReference>
<dbReference type="GO" id="GO:0030288">
    <property type="term" value="C:outer membrane-bounded periplasmic space"/>
    <property type="evidence" value="ECO:0007669"/>
    <property type="project" value="InterPro"/>
</dbReference>
<organism evidence="5 6">
    <name type="scientific">Billgrantia endophytica</name>
    <dbReference type="NCBI Taxonomy" id="2033802"/>
    <lineage>
        <taxon>Bacteria</taxon>
        <taxon>Pseudomonadati</taxon>
        <taxon>Pseudomonadota</taxon>
        <taxon>Gammaproteobacteria</taxon>
        <taxon>Oceanospirillales</taxon>
        <taxon>Halomonadaceae</taxon>
        <taxon>Billgrantia</taxon>
    </lineage>
</organism>
<dbReference type="NCBIfam" id="TIGR00787">
    <property type="entry name" value="dctP"/>
    <property type="match status" value="1"/>
</dbReference>
<evidence type="ECO:0000256" key="3">
    <source>
        <dbReference type="ARBA" id="ARBA00022729"/>
    </source>
</evidence>
<feature type="chain" id="PRO_5014879535" evidence="4">
    <location>
        <begin position="25"/>
        <end position="326"/>
    </location>
</feature>
<gene>
    <name evidence="5" type="ORF">C1H69_18495</name>
</gene>
<keyword evidence="6" id="KW-1185">Reference proteome</keyword>
<comment type="caution">
    <text evidence="5">The sequence shown here is derived from an EMBL/GenBank/DDBJ whole genome shotgun (WGS) entry which is preliminary data.</text>
</comment>
<feature type="signal peptide" evidence="4">
    <location>
        <begin position="1"/>
        <end position="24"/>
    </location>
</feature>
<evidence type="ECO:0000313" key="6">
    <source>
        <dbReference type="Proteomes" id="UP000235803"/>
    </source>
</evidence>
<keyword evidence="2" id="KW-0813">Transport</keyword>
<dbReference type="PIRSF" id="PIRSF006470">
    <property type="entry name" value="DctB"/>
    <property type="match status" value="1"/>
</dbReference>
<evidence type="ECO:0000256" key="1">
    <source>
        <dbReference type="ARBA" id="ARBA00009023"/>
    </source>
</evidence>
<reference evidence="5 6" key="1">
    <citation type="submission" date="2018-01" db="EMBL/GenBank/DDBJ databases">
        <title>Halomonas endophytica sp. nov., isolated from storage liquid in the stems of Populus euphratica.</title>
        <authorList>
            <person name="Chen C."/>
        </authorList>
    </citation>
    <scope>NUCLEOTIDE SEQUENCE [LARGE SCALE GENOMIC DNA]</scope>
    <source>
        <strain evidence="5 6">MC28</strain>
    </source>
</reference>
<dbReference type="InterPro" id="IPR004682">
    <property type="entry name" value="TRAP_DctP"/>
</dbReference>
<dbReference type="Pfam" id="PF03480">
    <property type="entry name" value="DctP"/>
    <property type="match status" value="1"/>
</dbReference>
<evidence type="ECO:0000313" key="5">
    <source>
        <dbReference type="EMBL" id="PMR73320.1"/>
    </source>
</evidence>
<dbReference type="PANTHER" id="PTHR33376:SF7">
    <property type="entry name" value="C4-DICARBOXYLATE-BINDING PROTEIN DCTB"/>
    <property type="match status" value="1"/>
</dbReference>
<dbReference type="OrthoDB" id="9771186at2"/>
<proteinExistence type="inferred from homology"/>
<name>A0A2N7TYQ5_9GAMM</name>
<comment type="similarity">
    <text evidence="1">Belongs to the bacterial solute-binding protein 7 family.</text>
</comment>
<dbReference type="InterPro" id="IPR038404">
    <property type="entry name" value="TRAP_DctP_sf"/>
</dbReference>
<accession>A0A2N7TYQ5</accession>
<dbReference type="EMBL" id="PNRF01000037">
    <property type="protein sequence ID" value="PMR73320.1"/>
    <property type="molecule type" value="Genomic_DNA"/>
</dbReference>
<dbReference type="PANTHER" id="PTHR33376">
    <property type="match status" value="1"/>
</dbReference>
<evidence type="ECO:0000256" key="4">
    <source>
        <dbReference type="SAM" id="SignalP"/>
    </source>
</evidence>
<dbReference type="GO" id="GO:0055085">
    <property type="term" value="P:transmembrane transport"/>
    <property type="evidence" value="ECO:0007669"/>
    <property type="project" value="InterPro"/>
</dbReference>
<protein>
    <submittedName>
        <fullName evidence="5">C4-dicarboxylate ABC transporter</fullName>
    </submittedName>
</protein>
<dbReference type="Proteomes" id="UP000235803">
    <property type="component" value="Unassembled WGS sequence"/>
</dbReference>
<sequence>MKSLKTALAATVLAFGVQATNVSANEIEVRLGHVGGPGSLFEISANRFAELANERLEGVAEVNVYGNSQLGSDESMMRRLRLGSLDLSIPSTVMSSESDQFALFEMPYLIEDREHMKRVREEVVRGPLYDAAEARGFKILGVWENGFRQITNNVRPIETPEDLRGIKLRVPGGVWRIEMFRSYGAAPSPMALSEAFVALQTGAMDGQENPYIQTYAQRMHEVQDYLSISNHVYTPAFLIAGASWNRLPEEVRVVLEEVALEIEDFVLDEGQRLDDETLEQMRESGMEVNEVDFDSFVEASQAIYEKFASEVDGGQDLIDIVMALRD</sequence>
<evidence type="ECO:0000256" key="2">
    <source>
        <dbReference type="ARBA" id="ARBA00022448"/>
    </source>
</evidence>
<dbReference type="NCBIfam" id="NF037995">
    <property type="entry name" value="TRAP_S1"/>
    <property type="match status" value="1"/>
</dbReference>